<evidence type="ECO:0000313" key="6">
    <source>
        <dbReference type="Proteomes" id="UP000008206"/>
    </source>
</evidence>
<dbReference type="Proteomes" id="UP000008206">
    <property type="component" value="Plasmid Cy782201"/>
</dbReference>
<accession>E0ULP2</accession>
<keyword evidence="3" id="KW-0812">Transmembrane</keyword>
<comment type="cofactor">
    <cofactor evidence="1">
        <name>Fe(2+)</name>
        <dbReference type="ChEBI" id="CHEBI:29033"/>
    </cofactor>
</comment>
<evidence type="ECO:0000256" key="3">
    <source>
        <dbReference type="SAM" id="Phobius"/>
    </source>
</evidence>
<feature type="transmembrane region" description="Helical" evidence="3">
    <location>
        <begin position="216"/>
        <end position="235"/>
    </location>
</feature>
<name>E0ULP2_GLOV7</name>
<evidence type="ECO:0000313" key="5">
    <source>
        <dbReference type="EMBL" id="ADN17872.1"/>
    </source>
</evidence>
<feature type="transmembrane region" description="Helical" evidence="3">
    <location>
        <begin position="65"/>
        <end position="84"/>
    </location>
</feature>
<feature type="domain" description="Fatty acid desaturase" evidence="4">
    <location>
        <begin position="63"/>
        <end position="306"/>
    </location>
</feature>
<feature type="transmembrane region" description="Helical" evidence="3">
    <location>
        <begin position="193"/>
        <end position="210"/>
    </location>
</feature>
<comment type="similarity">
    <text evidence="2">Belongs to the fatty acid desaturase type 2 family.</text>
</comment>
<evidence type="ECO:0000259" key="4">
    <source>
        <dbReference type="Pfam" id="PF00487"/>
    </source>
</evidence>
<dbReference type="AlphaFoldDB" id="E0ULP2"/>
<feature type="transmembrane region" description="Helical" evidence="3">
    <location>
        <begin position="38"/>
        <end position="58"/>
    </location>
</feature>
<feature type="transmembrane region" description="Helical" evidence="3">
    <location>
        <begin position="152"/>
        <end position="172"/>
    </location>
</feature>
<dbReference type="Pfam" id="PF00487">
    <property type="entry name" value="FA_desaturase"/>
    <property type="match status" value="1"/>
</dbReference>
<organism evidence="5 6">
    <name type="scientific">Gloeothece verrucosa (strain PCC 7822)</name>
    <name type="common">Cyanothece sp. (strain PCC 7822)</name>
    <dbReference type="NCBI Taxonomy" id="497965"/>
    <lineage>
        <taxon>Bacteria</taxon>
        <taxon>Bacillati</taxon>
        <taxon>Cyanobacteriota</taxon>
        <taxon>Cyanophyceae</taxon>
        <taxon>Oscillatoriophycideae</taxon>
        <taxon>Chroococcales</taxon>
        <taxon>Aphanothecaceae</taxon>
        <taxon>Gloeothece</taxon>
        <taxon>Gloeothece verrucosa</taxon>
    </lineage>
</organism>
<dbReference type="InterPro" id="IPR005804">
    <property type="entry name" value="FA_desaturase_dom"/>
</dbReference>
<dbReference type="GO" id="GO:0006629">
    <property type="term" value="P:lipid metabolic process"/>
    <property type="evidence" value="ECO:0007669"/>
    <property type="project" value="InterPro"/>
</dbReference>
<keyword evidence="3" id="KW-0472">Membrane</keyword>
<dbReference type="RefSeq" id="WP_013334622.1">
    <property type="nucleotide sequence ID" value="NC_014533.1"/>
</dbReference>
<gene>
    <name evidence="5" type="ordered locus">Cyan7822_6025</name>
</gene>
<geneLocation type="plasmid" evidence="5 6">
    <name>Cy782201</name>
</geneLocation>
<evidence type="ECO:0000256" key="1">
    <source>
        <dbReference type="ARBA" id="ARBA00001954"/>
    </source>
</evidence>
<dbReference type="HOGENOM" id="CLU_816041_0_0_3"/>
<keyword evidence="5" id="KW-0614">Plasmid</keyword>
<evidence type="ECO:0000256" key="2">
    <source>
        <dbReference type="ARBA" id="ARBA00008749"/>
    </source>
</evidence>
<proteinExistence type="inferred from homology"/>
<protein>
    <submittedName>
        <fullName evidence="5">Fatty acid desaturase</fullName>
    </submittedName>
</protein>
<keyword evidence="3" id="KW-1133">Transmembrane helix</keyword>
<keyword evidence="6" id="KW-1185">Reference proteome</keyword>
<sequence>MTEINSLMFTNSLLAPISSVVAKKIPNPKFYAHHRNNWLNGIVIAYIFGGYGLSLFCITANNGWLNLLGVVLLTHTLTWAAFFVHEFFHQNIFAHSRLNLVFGEAMLFITGSCYSPFGDLASHHLAHHIYRADFSPFYPFSMIDFLQSLPKLLLKIIVVLEWLCIPIVNLMFRWMIILSPFLSKNRKNERFSQVLLIILRGGLITALALYSPRSLIFYFIGYIGFLHTLQFIEGFQHTYSAFQIKGEVPKQTLEYEETNSYSLVLRPWLSVLLCLNNNYHNAHHRLMSCPWYLLPRLDAELYPRNYVQYVPLLKLLKNYFRYRLYRLFQGQGIVARNEHGLILDNFAGATGMSFMILRKPFDWVQLS</sequence>
<reference evidence="6" key="1">
    <citation type="journal article" date="2011" name="MBio">
        <title>Novel metabolic attributes of the genus Cyanothece, comprising a group of unicellular nitrogen-fixing Cyanobacteria.</title>
        <authorList>
            <person name="Bandyopadhyay A."/>
            <person name="Elvitigala T."/>
            <person name="Welsh E."/>
            <person name="Stockel J."/>
            <person name="Liberton M."/>
            <person name="Min H."/>
            <person name="Sherman L.A."/>
            <person name="Pakrasi H.B."/>
        </authorList>
    </citation>
    <scope>NUCLEOTIDE SEQUENCE [LARGE SCALE GENOMIC DNA]</scope>
    <source>
        <strain evidence="6">PCC 7822</strain>
        <plasmid evidence="6">Cy782201</plasmid>
    </source>
</reference>
<dbReference type="KEGG" id="cyj:Cyan7822_6025"/>
<dbReference type="EMBL" id="CP002199">
    <property type="protein sequence ID" value="ADN17872.1"/>
    <property type="molecule type" value="Genomic_DNA"/>
</dbReference>